<evidence type="ECO:0000313" key="1">
    <source>
        <dbReference type="EMBL" id="KAL3737188.1"/>
    </source>
</evidence>
<name>A0ABD3KC18_EUCGL</name>
<organism evidence="1 2">
    <name type="scientific">Eucalyptus globulus</name>
    <name type="common">Tasmanian blue gum</name>
    <dbReference type="NCBI Taxonomy" id="34317"/>
    <lineage>
        <taxon>Eukaryota</taxon>
        <taxon>Viridiplantae</taxon>
        <taxon>Streptophyta</taxon>
        <taxon>Embryophyta</taxon>
        <taxon>Tracheophyta</taxon>
        <taxon>Spermatophyta</taxon>
        <taxon>Magnoliopsida</taxon>
        <taxon>eudicotyledons</taxon>
        <taxon>Gunneridae</taxon>
        <taxon>Pentapetalae</taxon>
        <taxon>rosids</taxon>
        <taxon>malvids</taxon>
        <taxon>Myrtales</taxon>
        <taxon>Myrtaceae</taxon>
        <taxon>Myrtoideae</taxon>
        <taxon>Eucalypteae</taxon>
        <taxon>Eucalyptus</taxon>
    </lineage>
</organism>
<reference evidence="1 2" key="1">
    <citation type="submission" date="2024-11" db="EMBL/GenBank/DDBJ databases">
        <title>Chromosome-level genome assembly of Eucalyptus globulus Labill. provides insights into its genome evolution.</title>
        <authorList>
            <person name="Li X."/>
        </authorList>
    </citation>
    <scope>NUCLEOTIDE SEQUENCE [LARGE SCALE GENOMIC DNA]</scope>
    <source>
        <strain evidence="1">CL2024</strain>
        <tissue evidence="1">Fresh tender leaves</tissue>
    </source>
</reference>
<protein>
    <submittedName>
        <fullName evidence="1">Uncharacterized protein</fullName>
    </submittedName>
</protein>
<keyword evidence="2" id="KW-1185">Reference proteome</keyword>
<dbReference type="AlphaFoldDB" id="A0ABD3KC18"/>
<dbReference type="EMBL" id="JBJKBG010000006">
    <property type="protein sequence ID" value="KAL3737188.1"/>
    <property type="molecule type" value="Genomic_DNA"/>
</dbReference>
<sequence length="94" mass="10156">MTINPNEAPADEFLEHLLGRPNFDTTKIGLAGGDRSGLSLTDHLNDAPARLQPQIHPWLPGIPWHSVSTGAELEAGEGRVPEARGGIREWQAIS</sequence>
<proteinExistence type="predicted"/>
<dbReference type="Proteomes" id="UP001634007">
    <property type="component" value="Unassembled WGS sequence"/>
</dbReference>
<comment type="caution">
    <text evidence="1">The sequence shown here is derived from an EMBL/GenBank/DDBJ whole genome shotgun (WGS) entry which is preliminary data.</text>
</comment>
<gene>
    <name evidence="1" type="ORF">ACJRO7_026021</name>
</gene>
<evidence type="ECO:0000313" key="2">
    <source>
        <dbReference type="Proteomes" id="UP001634007"/>
    </source>
</evidence>
<accession>A0ABD3KC18</accession>